<dbReference type="PANTHER" id="PTHR43421:SF1">
    <property type="entry name" value="METALLOPROTEASE PMBA"/>
    <property type="match status" value="1"/>
</dbReference>
<organism evidence="3 4">
    <name type="scientific">Infirmifilum lucidum</name>
    <dbReference type="NCBI Taxonomy" id="2776706"/>
    <lineage>
        <taxon>Archaea</taxon>
        <taxon>Thermoproteota</taxon>
        <taxon>Thermoprotei</taxon>
        <taxon>Thermofilales</taxon>
        <taxon>Thermofilaceae</taxon>
        <taxon>Infirmifilum</taxon>
    </lineage>
</organism>
<dbReference type="GO" id="GO:0006508">
    <property type="term" value="P:proteolysis"/>
    <property type="evidence" value="ECO:0007669"/>
    <property type="project" value="InterPro"/>
</dbReference>
<dbReference type="EMBL" id="CP062310">
    <property type="protein sequence ID" value="QOJ78570.1"/>
    <property type="molecule type" value="Genomic_DNA"/>
</dbReference>
<dbReference type="GeneID" id="59149706"/>
<dbReference type="Gene3D" id="3.30.2290.10">
    <property type="entry name" value="PmbA/TldD superfamily"/>
    <property type="match status" value="1"/>
</dbReference>
<dbReference type="Pfam" id="PF19289">
    <property type="entry name" value="PmbA_TldD_3rd"/>
    <property type="match status" value="1"/>
</dbReference>
<gene>
    <name evidence="3" type="ORF">IG193_07380</name>
</gene>
<name>A0A7L9FFK7_9CREN</name>
<dbReference type="InterPro" id="IPR045569">
    <property type="entry name" value="Metalloprtase-TldD/E_C"/>
</dbReference>
<evidence type="ECO:0000313" key="4">
    <source>
        <dbReference type="Proteomes" id="UP000594121"/>
    </source>
</evidence>
<dbReference type="GO" id="GO:0005829">
    <property type="term" value="C:cytosol"/>
    <property type="evidence" value="ECO:0007669"/>
    <property type="project" value="TreeGrafter"/>
</dbReference>
<dbReference type="SUPFAM" id="SSF111283">
    <property type="entry name" value="Putative modulator of DNA gyrase, PmbA/TldD"/>
    <property type="match status" value="1"/>
</dbReference>
<dbReference type="InterPro" id="IPR035068">
    <property type="entry name" value="TldD/PmbA_N"/>
</dbReference>
<evidence type="ECO:0000259" key="1">
    <source>
        <dbReference type="Pfam" id="PF19289"/>
    </source>
</evidence>
<evidence type="ECO:0000313" key="3">
    <source>
        <dbReference type="EMBL" id="QOJ78570.1"/>
    </source>
</evidence>
<keyword evidence="4" id="KW-1185">Reference proteome</keyword>
<dbReference type="AlphaFoldDB" id="A0A7L9FFK7"/>
<protein>
    <submittedName>
        <fullName evidence="3">TldD/PmbA family protein</fullName>
    </submittedName>
</protein>
<dbReference type="Proteomes" id="UP000594121">
    <property type="component" value="Chromosome"/>
</dbReference>
<accession>A0A7L9FFK7</accession>
<dbReference type="RefSeq" id="WP_192818542.1">
    <property type="nucleotide sequence ID" value="NZ_CP062310.1"/>
</dbReference>
<sequence length="441" mass="47502">MSEPTYLLDRGLKRALELGASEAEIGITYTESRTVKSEGPYPKILSRFASDVWVRVAVGKRVAIATATSFDWDTLERTIYSAVEIARRAEEDPHWEGLPDPRPATHGWMGYDEGVASLELEQLAGLVKDLIEEAKSIDPRVKVGAAGGFSSIYRVYTYNTRGVKAEDKGTSMGLFLWLKSSDGGREGTGGASIEARSMIYDTTPLIERAKRLALDSLKAEKLGQVITGNSLFRAEPLASLIEYLVVPALNAMNVLEGFSPLRGRIGEKVLGELTVIDDGSMPGGLATSLYDAEGVPRQRTLLVEKGVLKSYLHNSYTARRMGVPSTGNASRGRGIVGVSSSNLVIKGGVRKEEDLIEDASIVVDGSLLSVHTVNYITGNFSVVASNPYLVKSGELIPVRPVTVSGNLYSIASTLEPAVHVKNTFSGIYTPDILFRGVTVSG</sequence>
<dbReference type="InterPro" id="IPR047657">
    <property type="entry name" value="PmbA"/>
</dbReference>
<dbReference type="PANTHER" id="PTHR43421">
    <property type="entry name" value="METALLOPROTEASE PMBA"/>
    <property type="match status" value="1"/>
</dbReference>
<evidence type="ECO:0000259" key="2">
    <source>
        <dbReference type="Pfam" id="PF19290"/>
    </source>
</evidence>
<feature type="domain" description="Metalloprotease TldD/E central" evidence="2">
    <location>
        <begin position="116"/>
        <end position="217"/>
    </location>
</feature>
<dbReference type="InParanoid" id="A0A7L9FFK7"/>
<dbReference type="InterPro" id="IPR036059">
    <property type="entry name" value="TldD/PmbA_sf"/>
</dbReference>
<dbReference type="GO" id="GO:0008237">
    <property type="term" value="F:metallopeptidase activity"/>
    <property type="evidence" value="ECO:0007669"/>
    <property type="project" value="InterPro"/>
</dbReference>
<dbReference type="Pfam" id="PF19290">
    <property type="entry name" value="PmbA_TldD_2nd"/>
    <property type="match status" value="1"/>
</dbReference>
<feature type="domain" description="Metalloprotease TldD/E C-terminal" evidence="1">
    <location>
        <begin position="231"/>
        <end position="441"/>
    </location>
</feature>
<proteinExistence type="predicted"/>
<reference evidence="3 4" key="1">
    <citation type="submission" date="2020-10" db="EMBL/GenBank/DDBJ databases">
        <title>Thermofilum lucidum 3507LT sp. nov. a novel member of Thermofilaceae family isolated from Chile hot spring, and proposal of description order Thermofilales.</title>
        <authorList>
            <person name="Zayulina K.S."/>
            <person name="Elcheninov A.G."/>
            <person name="Toshchakov S.V."/>
            <person name="Kublanov I.V."/>
        </authorList>
    </citation>
    <scope>NUCLEOTIDE SEQUENCE [LARGE SCALE GENOMIC DNA]</scope>
    <source>
        <strain evidence="3 4">3507LT</strain>
    </source>
</reference>
<dbReference type="KEGG" id="thel:IG193_07380"/>
<dbReference type="InterPro" id="IPR045570">
    <property type="entry name" value="Metalloprtase-TldD/E_cen_dom"/>
</dbReference>